<comment type="subcellular location">
    <subcellularLocation>
        <location evidence="13">Cell membrane</location>
        <topology evidence="13">Single-pass type I membrane protein</topology>
    </subcellularLocation>
    <subcellularLocation>
        <location evidence="1">Membrane</location>
        <topology evidence="1">Single-pass type I membrane protein</topology>
    </subcellularLocation>
</comment>
<dbReference type="FunFam" id="2.20.100.10:FF:000021">
    <property type="entry name" value="semaphorin-5B isoform X1"/>
    <property type="match status" value="1"/>
</dbReference>
<evidence type="ECO:0000259" key="16">
    <source>
        <dbReference type="PROSITE" id="PS50835"/>
    </source>
</evidence>
<dbReference type="PANTHER" id="PTHR12582">
    <property type="entry name" value="NETRIN RECEPTOR UNC5"/>
    <property type="match status" value="1"/>
</dbReference>
<dbReference type="PROSITE" id="PS50017">
    <property type="entry name" value="DEATH_DOMAIN"/>
    <property type="match status" value="1"/>
</dbReference>
<keyword evidence="5" id="KW-0732">Signal</keyword>
<dbReference type="InterPro" id="IPR036383">
    <property type="entry name" value="TSP1_rpt_sf"/>
</dbReference>
<dbReference type="PROSITE" id="PS51145">
    <property type="entry name" value="ZU5"/>
    <property type="match status" value="1"/>
</dbReference>
<dbReference type="InterPro" id="IPR000884">
    <property type="entry name" value="TSP1_rpt"/>
</dbReference>
<evidence type="ECO:0000259" key="17">
    <source>
        <dbReference type="PROSITE" id="PS51145"/>
    </source>
</evidence>
<name>A0A6P7H209_DIAVI</name>
<dbReference type="SUPFAM" id="SSF82895">
    <property type="entry name" value="TSP-1 type 1 repeat"/>
    <property type="match status" value="2"/>
</dbReference>
<dbReference type="OrthoDB" id="5973910at2759"/>
<keyword evidence="7 13" id="KW-1133">Transmembrane helix</keyword>
<evidence type="ECO:0000256" key="3">
    <source>
        <dbReference type="ARBA" id="ARBA00022473"/>
    </source>
</evidence>
<keyword evidence="8 13" id="KW-0472">Membrane</keyword>
<comment type="function">
    <text evidence="13">Receptor for netrin required for axon guidance. Mediates axon repulsion of neuronal growth cones in the developing nervous system upon ligand binding.</text>
</comment>
<dbReference type="Gene3D" id="2.20.100.10">
    <property type="entry name" value="Thrombospondin type-1 (TSP1) repeat"/>
    <property type="match status" value="2"/>
</dbReference>
<dbReference type="SMART" id="SM00408">
    <property type="entry name" value="IGc2"/>
    <property type="match status" value="1"/>
</dbReference>
<dbReference type="InterPro" id="IPR013783">
    <property type="entry name" value="Ig-like_fold"/>
</dbReference>
<proteinExistence type="inferred from homology"/>
<evidence type="ECO:0000256" key="12">
    <source>
        <dbReference type="ARBA" id="ARBA00023319"/>
    </source>
</evidence>
<dbReference type="InterPro" id="IPR007110">
    <property type="entry name" value="Ig-like_dom"/>
</dbReference>
<keyword evidence="12 13" id="KW-0393">Immunoglobulin domain</keyword>
<dbReference type="InterPro" id="IPR036179">
    <property type="entry name" value="Ig-like_dom_sf"/>
</dbReference>
<dbReference type="Pfam" id="PF00791">
    <property type="entry name" value="ZU5"/>
    <property type="match status" value="1"/>
</dbReference>
<feature type="region of interest" description="Disordered" evidence="14">
    <location>
        <begin position="514"/>
        <end position="544"/>
    </location>
</feature>
<dbReference type="InterPro" id="IPR003599">
    <property type="entry name" value="Ig_sub"/>
</dbReference>
<feature type="compositionally biased region" description="Low complexity" evidence="14">
    <location>
        <begin position="523"/>
        <end position="538"/>
    </location>
</feature>
<dbReference type="SMART" id="SM00209">
    <property type="entry name" value="TSP1"/>
    <property type="match status" value="2"/>
</dbReference>
<dbReference type="Pfam" id="PF00531">
    <property type="entry name" value="Death"/>
    <property type="match status" value="1"/>
</dbReference>
<dbReference type="InterPro" id="IPR037936">
    <property type="entry name" value="UNC5A-D"/>
</dbReference>
<dbReference type="Gene3D" id="2.60.40.10">
    <property type="entry name" value="Immunoglobulins"/>
    <property type="match status" value="2"/>
</dbReference>
<dbReference type="CDD" id="cd08781">
    <property type="entry name" value="Death_UNC5-like"/>
    <property type="match status" value="1"/>
</dbReference>
<dbReference type="PROSITE" id="PS50835">
    <property type="entry name" value="IG_LIKE"/>
    <property type="match status" value="1"/>
</dbReference>
<evidence type="ECO:0000256" key="1">
    <source>
        <dbReference type="ARBA" id="ARBA00004479"/>
    </source>
</evidence>
<sequence>MHPLEPNCQPSGESYPRSSQMVTMQHPLASIVTVTLMFGIFLQLGVKCNQDGALLEEQSTPKPTPEQDESLLLNTDLPIFLAEPQNAFVVKNRPATLQCRAAHALSLYFKCNGAKKVETVENWFVDPQTGVRIFEADANVTRDMVEEFFGKEKFKCECYAWSGRGSIKSQPATVEVAYLKKQFEANPESTYNVEIGHQVDLKCVAPAGMPPPRVYWLRGGQILQSDTDVLVTSEGHLLIGQARPQDTGNYTCVAENIAAKRMAPTSQIVVYVNGGWSPWSSWQDCRCPGATLAAGKMSTRTCTNPAPSNGGKNCQGSAVRRTKDCIPCPQEELVLDNAYDYDTSDNAYVEPARWSSWSEWSDCNEDCTKIRKRQCIPGSEGGRKNCPGKDTQSLKCSTEQCRSVDLTKVRDANMQNTQNDILLYIGLTVAIFLVCLLSFFVIKIYRKKGQHQSLYNMASNDYHPEFFPDPDKKSLTLQPDVTQTVPPCYEYPYTTPATSVTRSVSEHHYDVPHLTSGSDIQMSPATSSTLESSSGKRSQLSGFTNNSDSTYEVATDTVTLPIATLPTAYAVTPTTSGNYTSSTLSSTGGFLNLAESAVSLLIPDGALSRTRKQELFLSILNEDCFRPKLAEGLTQLSPVVSCGPNISLNKAVVLKVPHCAEITRNNWQISILQSDCSDSQWQNAVTLGQETINTTVFCQLDKSAAYLVTESLARYVIVGRSASGAALKRLKLAVFAPKLCFQSSGDYSIRVYVLEDTDSSMETVFGQEKRLGGYLLDEPRSIMFQDGGSNLCLSLDDISDGWRAKPSTNYQEIPFKHLWQANSNSLHCSFTLESFELSRFLNFKLRVNQKGFDYIQVFDINCRDDGAETSTEKTSSGKFNHNEFVPKMCETTKSTESRKGVEYAKSAKRLDTKNMIVTDRGVSTCDDFNFRLTKPLRKQLSQCLDPPIQRGNDWRMLAHALKVDRYINFFAIKPSPTDCILDLWEARNRGNNALTELKQIFNEMERFDAVNILDNSLGPNWL</sequence>
<dbReference type="SMART" id="SM00005">
    <property type="entry name" value="DEATH"/>
    <property type="match status" value="1"/>
</dbReference>
<dbReference type="FunCoup" id="A0A6P7H209">
    <property type="interactions" value="233"/>
</dbReference>
<dbReference type="InterPro" id="IPR003598">
    <property type="entry name" value="Ig_sub2"/>
</dbReference>
<dbReference type="Pfam" id="PF13927">
    <property type="entry name" value="Ig_3"/>
    <property type="match status" value="1"/>
</dbReference>
<dbReference type="SUPFAM" id="SSF48726">
    <property type="entry name" value="Immunoglobulin"/>
    <property type="match status" value="1"/>
</dbReference>
<evidence type="ECO:0000256" key="4">
    <source>
        <dbReference type="ARBA" id="ARBA00022692"/>
    </source>
</evidence>
<dbReference type="RefSeq" id="XP_028155559.1">
    <property type="nucleotide sequence ID" value="XM_028299758.1"/>
</dbReference>
<evidence type="ECO:0000256" key="2">
    <source>
        <dbReference type="ARBA" id="ARBA00009844"/>
    </source>
</evidence>
<dbReference type="SUPFAM" id="SSF47986">
    <property type="entry name" value="DEATH domain"/>
    <property type="match status" value="1"/>
</dbReference>
<keyword evidence="9" id="KW-1015">Disulfide bond</keyword>
<dbReference type="Pfam" id="PF17217">
    <property type="entry name" value="UPA"/>
    <property type="match status" value="1"/>
</dbReference>
<feature type="domain" description="ZU5" evidence="17">
    <location>
        <begin position="578"/>
        <end position="712"/>
    </location>
</feature>
<feature type="domain" description="Ig-like" evidence="16">
    <location>
        <begin position="171"/>
        <end position="269"/>
    </location>
</feature>
<dbReference type="SMART" id="SM00218">
    <property type="entry name" value="ZU5"/>
    <property type="match status" value="1"/>
</dbReference>
<keyword evidence="11" id="KW-0325">Glycoprotein</keyword>
<dbReference type="InterPro" id="IPR011029">
    <property type="entry name" value="DEATH-like_dom_sf"/>
</dbReference>
<keyword evidence="3 13" id="KW-0217">Developmental protein</keyword>
<dbReference type="FunFam" id="2.60.40.10:FF:000037">
    <property type="entry name" value="Unc-5 netrin receptor C"/>
    <property type="match status" value="1"/>
</dbReference>
<evidence type="ECO:0000256" key="11">
    <source>
        <dbReference type="ARBA" id="ARBA00023180"/>
    </source>
</evidence>
<dbReference type="GO" id="GO:0005886">
    <property type="term" value="C:plasma membrane"/>
    <property type="evidence" value="ECO:0007669"/>
    <property type="project" value="UniProtKB-SubCell"/>
</dbReference>
<organism evidence="18">
    <name type="scientific">Diabrotica virgifera virgifera</name>
    <name type="common">western corn rootworm</name>
    <dbReference type="NCBI Taxonomy" id="50390"/>
    <lineage>
        <taxon>Eukaryota</taxon>
        <taxon>Metazoa</taxon>
        <taxon>Ecdysozoa</taxon>
        <taxon>Arthropoda</taxon>
        <taxon>Hexapoda</taxon>
        <taxon>Insecta</taxon>
        <taxon>Pterygota</taxon>
        <taxon>Neoptera</taxon>
        <taxon>Endopterygota</taxon>
        <taxon>Coleoptera</taxon>
        <taxon>Polyphaga</taxon>
        <taxon>Cucujiformia</taxon>
        <taxon>Chrysomeloidea</taxon>
        <taxon>Chrysomelidae</taxon>
        <taxon>Galerucinae</taxon>
        <taxon>Diabroticina</taxon>
        <taxon>Diabroticites</taxon>
        <taxon>Diabrotica</taxon>
    </lineage>
</organism>
<dbReference type="InParanoid" id="A0A6P7H209"/>
<keyword evidence="10 13" id="KW-0675">Receptor</keyword>
<evidence type="ECO:0000259" key="15">
    <source>
        <dbReference type="PROSITE" id="PS50017"/>
    </source>
</evidence>
<dbReference type="FunFam" id="1.10.533.10:FF:000092">
    <property type="entry name" value="Netrin receptor unc-5"/>
    <property type="match status" value="1"/>
</dbReference>
<dbReference type="InterPro" id="IPR033772">
    <property type="entry name" value="UPA"/>
</dbReference>
<comment type="similarity">
    <text evidence="2 13">Belongs to the unc-5 family.</text>
</comment>
<dbReference type="SMART" id="SM00409">
    <property type="entry name" value="IG"/>
    <property type="match status" value="1"/>
</dbReference>
<dbReference type="InterPro" id="IPR000488">
    <property type="entry name" value="Death_dom"/>
</dbReference>
<dbReference type="GO" id="GO:0008045">
    <property type="term" value="P:motor neuron axon guidance"/>
    <property type="evidence" value="ECO:0007669"/>
    <property type="project" value="TreeGrafter"/>
</dbReference>
<dbReference type="Pfam" id="PF25609">
    <property type="entry name" value="Unc5_NetrinR_N"/>
    <property type="match status" value="1"/>
</dbReference>
<dbReference type="InterPro" id="IPR057755">
    <property type="entry name" value="UNC5A-D-like_N"/>
</dbReference>
<feature type="domain" description="Death" evidence="15">
    <location>
        <begin position="951"/>
        <end position="1017"/>
    </location>
</feature>
<evidence type="ECO:0000256" key="8">
    <source>
        <dbReference type="ARBA" id="ARBA00023136"/>
    </source>
</evidence>
<dbReference type="KEGG" id="dvv:114349398"/>
<dbReference type="GO" id="GO:0005042">
    <property type="term" value="F:netrin receptor activity"/>
    <property type="evidence" value="ECO:0007669"/>
    <property type="project" value="UniProtKB-UniRule"/>
</dbReference>
<dbReference type="Gene3D" id="1.10.533.10">
    <property type="entry name" value="Death Domain, Fas"/>
    <property type="match status" value="1"/>
</dbReference>
<dbReference type="AlphaFoldDB" id="A0A6P7H209"/>
<reference evidence="18" key="1">
    <citation type="submission" date="2025-08" db="UniProtKB">
        <authorList>
            <consortium name="RefSeq"/>
        </authorList>
    </citation>
    <scope>IDENTIFICATION</scope>
    <source>
        <tissue evidence="18">Whole insect</tissue>
    </source>
</reference>
<evidence type="ECO:0000256" key="14">
    <source>
        <dbReference type="SAM" id="MobiDB-lite"/>
    </source>
</evidence>
<keyword evidence="4 13" id="KW-0812">Transmembrane</keyword>
<evidence type="ECO:0000256" key="5">
    <source>
        <dbReference type="ARBA" id="ARBA00022729"/>
    </source>
</evidence>
<protein>
    <recommendedName>
        <fullName evidence="13">Netrin receptor UNC5</fullName>
    </recommendedName>
</protein>
<evidence type="ECO:0000256" key="6">
    <source>
        <dbReference type="ARBA" id="ARBA00022737"/>
    </source>
</evidence>
<comment type="caution">
    <text evidence="13">Lacks conserved residue(s) required for the propagation of feature annotation.</text>
</comment>
<keyword evidence="6" id="KW-0677">Repeat</keyword>
<gene>
    <name evidence="18" type="primary">LOC114349398</name>
</gene>
<accession>A0A6P7H209</accession>
<feature type="transmembrane region" description="Helical" evidence="13">
    <location>
        <begin position="27"/>
        <end position="46"/>
    </location>
</feature>
<dbReference type="InterPro" id="IPR000906">
    <property type="entry name" value="ZU5_dom"/>
</dbReference>
<evidence type="ECO:0000256" key="9">
    <source>
        <dbReference type="ARBA" id="ARBA00023157"/>
    </source>
</evidence>
<evidence type="ECO:0000256" key="7">
    <source>
        <dbReference type="ARBA" id="ARBA00022989"/>
    </source>
</evidence>
<dbReference type="PROSITE" id="PS50092">
    <property type="entry name" value="TSP1"/>
    <property type="match status" value="2"/>
</dbReference>
<dbReference type="Gene3D" id="2.60.220.30">
    <property type="match status" value="1"/>
</dbReference>
<evidence type="ECO:0000256" key="13">
    <source>
        <dbReference type="RuleBase" id="RU367033"/>
    </source>
</evidence>
<feature type="transmembrane region" description="Helical" evidence="13">
    <location>
        <begin position="421"/>
        <end position="442"/>
    </location>
</feature>
<evidence type="ECO:0000313" key="18">
    <source>
        <dbReference type="RefSeq" id="XP_028155559.1"/>
    </source>
</evidence>
<evidence type="ECO:0000256" key="10">
    <source>
        <dbReference type="ARBA" id="ARBA00023170"/>
    </source>
</evidence>
<dbReference type="PANTHER" id="PTHR12582:SF47">
    <property type="entry name" value="NETRIN RECEPTOR UNC-5"/>
    <property type="match status" value="1"/>
</dbReference>